<comment type="caution">
    <text evidence="1">The sequence shown here is derived from an EMBL/GenBank/DDBJ whole genome shotgun (WGS) entry which is preliminary data.</text>
</comment>
<dbReference type="Proteomes" id="UP000828251">
    <property type="component" value="Unassembled WGS sequence"/>
</dbReference>
<protein>
    <submittedName>
        <fullName evidence="1">Uncharacterized protein</fullName>
    </submittedName>
</protein>
<accession>A0A9D3UQJ7</accession>
<dbReference type="AlphaFoldDB" id="A0A9D3UQJ7"/>
<dbReference type="EMBL" id="JAIQCV010000010">
    <property type="protein sequence ID" value="KAH1055169.1"/>
    <property type="molecule type" value="Genomic_DNA"/>
</dbReference>
<organism evidence="1 2">
    <name type="scientific">Gossypium stocksii</name>
    <dbReference type="NCBI Taxonomy" id="47602"/>
    <lineage>
        <taxon>Eukaryota</taxon>
        <taxon>Viridiplantae</taxon>
        <taxon>Streptophyta</taxon>
        <taxon>Embryophyta</taxon>
        <taxon>Tracheophyta</taxon>
        <taxon>Spermatophyta</taxon>
        <taxon>Magnoliopsida</taxon>
        <taxon>eudicotyledons</taxon>
        <taxon>Gunneridae</taxon>
        <taxon>Pentapetalae</taxon>
        <taxon>rosids</taxon>
        <taxon>malvids</taxon>
        <taxon>Malvales</taxon>
        <taxon>Malvaceae</taxon>
        <taxon>Malvoideae</taxon>
        <taxon>Gossypium</taxon>
    </lineage>
</organism>
<name>A0A9D3UQJ7_9ROSI</name>
<evidence type="ECO:0000313" key="1">
    <source>
        <dbReference type="EMBL" id="KAH1055169.1"/>
    </source>
</evidence>
<proteinExistence type="predicted"/>
<evidence type="ECO:0000313" key="2">
    <source>
        <dbReference type="Proteomes" id="UP000828251"/>
    </source>
</evidence>
<keyword evidence="2" id="KW-1185">Reference proteome</keyword>
<reference evidence="1 2" key="1">
    <citation type="journal article" date="2021" name="Plant Biotechnol. J.">
        <title>Multi-omics assisted identification of the key and species-specific regulatory components of drought-tolerant mechanisms in Gossypium stocksii.</title>
        <authorList>
            <person name="Yu D."/>
            <person name="Ke L."/>
            <person name="Zhang D."/>
            <person name="Wu Y."/>
            <person name="Sun Y."/>
            <person name="Mei J."/>
            <person name="Sun J."/>
            <person name="Sun Y."/>
        </authorList>
    </citation>
    <scope>NUCLEOTIDE SEQUENCE [LARGE SCALE GENOMIC DNA]</scope>
    <source>
        <strain evidence="2">cv. E1</strain>
        <tissue evidence="1">Leaf</tissue>
    </source>
</reference>
<gene>
    <name evidence="1" type="ORF">J1N35_033234</name>
</gene>
<sequence length="67" mass="7828">MSFSSNPQTRPPSRPKKFRLRPLRYPWRVNERWNINSCHSGARSACGAEPRAPSALRKHVVWREVLT</sequence>